<sequence length="106" mass="11161">MLKNLLTVVLPLMLPTLIYMAYAMFGRRKTAALEGAPASWWTGAPWTWLVTGGVVLAAAVLVTVALTGGFDTSGTYHPARLIDGRVIEGETTPSAPDPASPAVPRP</sequence>
<dbReference type="Proteomes" id="UP000321523">
    <property type="component" value="Unassembled WGS sequence"/>
</dbReference>
<gene>
    <name evidence="3" type="ORF">SAE02_31700</name>
</gene>
<feature type="transmembrane region" description="Helical" evidence="2">
    <location>
        <begin position="6"/>
        <end position="25"/>
    </location>
</feature>
<evidence type="ECO:0000313" key="3">
    <source>
        <dbReference type="EMBL" id="GEO39022.1"/>
    </source>
</evidence>
<name>A0A512DRA5_9PROT</name>
<protein>
    <submittedName>
        <fullName evidence="3">Uncharacterized protein</fullName>
    </submittedName>
</protein>
<feature type="region of interest" description="Disordered" evidence="1">
    <location>
        <begin position="87"/>
        <end position="106"/>
    </location>
</feature>
<evidence type="ECO:0000256" key="1">
    <source>
        <dbReference type="SAM" id="MobiDB-lite"/>
    </source>
</evidence>
<reference evidence="3 4" key="1">
    <citation type="submission" date="2019-07" db="EMBL/GenBank/DDBJ databases">
        <title>Whole genome shotgun sequence of Skermanella aerolata NBRC 106429.</title>
        <authorList>
            <person name="Hosoyama A."/>
            <person name="Uohara A."/>
            <person name="Ohji S."/>
            <person name="Ichikawa N."/>
        </authorList>
    </citation>
    <scope>NUCLEOTIDE SEQUENCE [LARGE SCALE GENOMIC DNA]</scope>
    <source>
        <strain evidence="3 4">NBRC 106429</strain>
    </source>
</reference>
<comment type="caution">
    <text evidence="3">The sequence shown here is derived from an EMBL/GenBank/DDBJ whole genome shotgun (WGS) entry which is preliminary data.</text>
</comment>
<feature type="transmembrane region" description="Helical" evidence="2">
    <location>
        <begin position="46"/>
        <end position="70"/>
    </location>
</feature>
<dbReference type="OrthoDB" id="9990101at2"/>
<keyword evidence="2" id="KW-1133">Transmembrane helix</keyword>
<keyword evidence="2" id="KW-0472">Membrane</keyword>
<dbReference type="RefSeq" id="WP_044433613.1">
    <property type="nucleotide sequence ID" value="NZ_BJYZ01000013.1"/>
</dbReference>
<proteinExistence type="predicted"/>
<feature type="compositionally biased region" description="Pro residues" evidence="1">
    <location>
        <begin position="95"/>
        <end position="106"/>
    </location>
</feature>
<evidence type="ECO:0000313" key="4">
    <source>
        <dbReference type="Proteomes" id="UP000321523"/>
    </source>
</evidence>
<dbReference type="InterPro" id="IPR046093">
    <property type="entry name" value="DUF6111"/>
</dbReference>
<keyword evidence="2" id="KW-0812">Transmembrane</keyword>
<accession>A0A512DRA5</accession>
<organism evidence="3 4">
    <name type="scientific">Skermanella aerolata</name>
    <dbReference type="NCBI Taxonomy" id="393310"/>
    <lineage>
        <taxon>Bacteria</taxon>
        <taxon>Pseudomonadati</taxon>
        <taxon>Pseudomonadota</taxon>
        <taxon>Alphaproteobacteria</taxon>
        <taxon>Rhodospirillales</taxon>
        <taxon>Azospirillaceae</taxon>
        <taxon>Skermanella</taxon>
    </lineage>
</organism>
<evidence type="ECO:0000256" key="2">
    <source>
        <dbReference type="SAM" id="Phobius"/>
    </source>
</evidence>
<keyword evidence="4" id="KW-1185">Reference proteome</keyword>
<dbReference type="AlphaFoldDB" id="A0A512DRA5"/>
<dbReference type="Pfam" id="PF19606">
    <property type="entry name" value="DUF6111"/>
    <property type="match status" value="1"/>
</dbReference>
<dbReference type="EMBL" id="BJYZ01000013">
    <property type="protein sequence ID" value="GEO39022.1"/>
    <property type="molecule type" value="Genomic_DNA"/>
</dbReference>